<comment type="subcellular location">
    <subcellularLocation>
        <location evidence="10 11">Cytoplasm</location>
    </subcellularLocation>
</comment>
<evidence type="ECO:0000256" key="3">
    <source>
        <dbReference type="ARBA" id="ARBA00022563"/>
    </source>
</evidence>
<evidence type="ECO:0000256" key="2">
    <source>
        <dbReference type="ARBA" id="ARBA00009685"/>
    </source>
</evidence>
<evidence type="ECO:0000313" key="17">
    <source>
        <dbReference type="Proteomes" id="UP000281534"/>
    </source>
</evidence>
<dbReference type="InterPro" id="IPR022636">
    <property type="entry name" value="S-AdoMet_synthetase_sfam"/>
</dbReference>
<keyword evidence="3 10" id="KW-0554">One-carbon metabolism</keyword>
<feature type="binding site" description="in other chain" evidence="10">
    <location>
        <position position="266"/>
    </location>
    <ligand>
        <name>L-methionine</name>
        <dbReference type="ChEBI" id="CHEBI:57844"/>
        <note>ligand shared between two neighboring subunits</note>
    </ligand>
</feature>
<dbReference type="UniPathway" id="UPA00315">
    <property type="reaction ID" value="UER00080"/>
</dbReference>
<dbReference type="NCBIfam" id="TIGR01034">
    <property type="entry name" value="metK"/>
    <property type="match status" value="1"/>
</dbReference>
<dbReference type="AlphaFoldDB" id="A0A3P1UVD1"/>
<keyword evidence="9 10" id="KW-0630">Potassium</keyword>
<evidence type="ECO:0000259" key="15">
    <source>
        <dbReference type="Pfam" id="PF02773"/>
    </source>
</evidence>
<gene>
    <name evidence="10" type="primary">metK</name>
    <name evidence="16" type="ORF">EII27_07185</name>
</gene>
<dbReference type="CDD" id="cd18079">
    <property type="entry name" value="S-AdoMet_synt"/>
    <property type="match status" value="1"/>
</dbReference>
<dbReference type="GO" id="GO:0004478">
    <property type="term" value="F:methionine adenosyltransferase activity"/>
    <property type="evidence" value="ECO:0007669"/>
    <property type="project" value="UniProtKB-UniRule"/>
</dbReference>
<feature type="binding site" description="in other chain" evidence="10">
    <location>
        <position position="98"/>
    </location>
    <ligand>
        <name>L-methionine</name>
        <dbReference type="ChEBI" id="CHEBI:57844"/>
        <note>ligand shared between two neighboring subunits</note>
    </ligand>
</feature>
<dbReference type="HAMAP" id="MF_00086">
    <property type="entry name" value="S_AdoMet_synth1"/>
    <property type="match status" value="1"/>
</dbReference>
<feature type="region of interest" description="Flexible loop" evidence="10">
    <location>
        <begin position="98"/>
        <end position="108"/>
    </location>
</feature>
<feature type="binding site" description="in other chain" evidence="10">
    <location>
        <position position="16"/>
    </location>
    <ligand>
        <name>ATP</name>
        <dbReference type="ChEBI" id="CHEBI:30616"/>
        <note>ligand shared between two neighboring subunits</note>
    </ligand>
</feature>
<dbReference type="InterPro" id="IPR022628">
    <property type="entry name" value="S-AdoMet_synt_N"/>
</dbReference>
<comment type="pathway">
    <text evidence="1 10">Amino-acid biosynthesis; S-adenosyl-L-methionine biosynthesis; S-adenosyl-L-methionine from L-methionine: step 1/1.</text>
</comment>
<evidence type="ECO:0000256" key="9">
    <source>
        <dbReference type="ARBA" id="ARBA00022958"/>
    </source>
</evidence>
<evidence type="ECO:0000256" key="10">
    <source>
        <dbReference type="HAMAP-Rule" id="MF_00086"/>
    </source>
</evidence>
<feature type="binding site" evidence="10">
    <location>
        <position position="262"/>
    </location>
    <ligand>
        <name>ATP</name>
        <dbReference type="ChEBI" id="CHEBI:30616"/>
        <note>ligand shared between two neighboring subunits</note>
    </ligand>
</feature>
<dbReference type="FunFam" id="3.30.300.10:FF:000003">
    <property type="entry name" value="S-adenosylmethionine synthase"/>
    <property type="match status" value="1"/>
</dbReference>
<sequence length="382" mass="41876">MKKFTYFTSEFVSPGHPDKVSDQISDAVLDACLKDDPNSRVACEVFCTTGLVVVGGEITTSTYIDVQDIVRKKIDEIGYRPGMGFDSNCGTLSCIHAQSPDIAMGVDIGGAGDQGIMFGGAIRETEELMPLALVLSREILVKLTNMMKSNEIEWARPDQKSQVTLAYDENGKVDHVDSIVVSVQHDEDVSHDEIEKTVIEKVVKPVLEKYNLSSENIKYYINPTGRFVIGGPHGDTGVTGRKIIVDTYGGYFRHGGGAFSGKDPSKVDRSAAYAARWVAKNIVAAELADKCEIQLSYAIGVPKPVSIKVDTFGTSKVDEDKISEAVSKVFDLSPRGIEKALELREGKFKYQDLAAFGHIGRTDIDTPWERLNKVDELKKSIN</sequence>
<dbReference type="RefSeq" id="WP_124796839.1">
    <property type="nucleotide sequence ID" value="NZ_RQYY01000012.1"/>
</dbReference>
<evidence type="ECO:0000256" key="11">
    <source>
        <dbReference type="RuleBase" id="RU000542"/>
    </source>
</evidence>
<evidence type="ECO:0000259" key="14">
    <source>
        <dbReference type="Pfam" id="PF02772"/>
    </source>
</evidence>
<accession>A0A3P1UVD1</accession>
<feature type="domain" description="S-adenosylmethionine synthetase N-terminal" evidence="13">
    <location>
        <begin position="6"/>
        <end position="100"/>
    </location>
</feature>
<comment type="cofactor">
    <cofactor evidence="10">
        <name>K(+)</name>
        <dbReference type="ChEBI" id="CHEBI:29103"/>
    </cofactor>
    <text evidence="10">Binds 1 potassium ion per subunit.</text>
</comment>
<dbReference type="Pfam" id="PF00438">
    <property type="entry name" value="S-AdoMet_synt_N"/>
    <property type="match status" value="1"/>
</dbReference>
<keyword evidence="5 10" id="KW-0479">Metal-binding</keyword>
<dbReference type="Gene3D" id="3.30.300.10">
    <property type="match status" value="3"/>
</dbReference>
<comment type="cofactor">
    <cofactor evidence="10">
        <name>Mg(2+)</name>
        <dbReference type="ChEBI" id="CHEBI:18420"/>
    </cofactor>
    <text evidence="10">Binds 2 divalent ions per subunit.</text>
</comment>
<feature type="binding site" evidence="10">
    <location>
        <position position="18"/>
    </location>
    <ligand>
        <name>Mg(2+)</name>
        <dbReference type="ChEBI" id="CHEBI:18420"/>
    </ligand>
</feature>
<feature type="domain" description="S-adenosylmethionine synthetase C-terminal" evidence="15">
    <location>
        <begin position="229"/>
        <end position="370"/>
    </location>
</feature>
<feature type="binding site" description="in other chain" evidence="10">
    <location>
        <begin position="241"/>
        <end position="242"/>
    </location>
    <ligand>
        <name>ATP</name>
        <dbReference type="ChEBI" id="CHEBI:30616"/>
        <note>ligand shared between two neighboring subunits</note>
    </ligand>
</feature>
<protein>
    <recommendedName>
        <fullName evidence="10">S-adenosylmethionine synthase</fullName>
        <shortName evidence="10">AdoMet synthase</shortName>
        <ecNumber evidence="10">2.5.1.6</ecNumber>
    </recommendedName>
    <alternativeName>
        <fullName evidence="10">MAT</fullName>
    </alternativeName>
    <alternativeName>
        <fullName evidence="10">Methionine adenosyltransferase</fullName>
    </alternativeName>
</protein>
<dbReference type="GO" id="GO:0005524">
    <property type="term" value="F:ATP binding"/>
    <property type="evidence" value="ECO:0007669"/>
    <property type="project" value="UniProtKB-UniRule"/>
</dbReference>
<organism evidence="16 17">
    <name type="scientific">Fusobacterium canifelinum</name>
    <dbReference type="NCBI Taxonomy" id="285729"/>
    <lineage>
        <taxon>Bacteria</taxon>
        <taxon>Fusobacteriati</taxon>
        <taxon>Fusobacteriota</taxon>
        <taxon>Fusobacteriia</taxon>
        <taxon>Fusobacteriales</taxon>
        <taxon>Fusobacteriaceae</taxon>
        <taxon>Fusobacterium</taxon>
    </lineage>
</organism>
<comment type="function">
    <text evidence="10">Catalyzes the formation of S-adenosylmethionine (AdoMet) from methionine and ATP. The overall synthetic reaction is composed of two sequential steps, AdoMet formation and the subsequent tripolyphosphate hydrolysis which occurs prior to release of AdoMet from the enzyme.</text>
</comment>
<dbReference type="InterPro" id="IPR022629">
    <property type="entry name" value="S-AdoMet_synt_central"/>
</dbReference>
<dbReference type="OrthoDB" id="9801686at2"/>
<dbReference type="SUPFAM" id="SSF55973">
    <property type="entry name" value="S-adenosylmethionine synthetase"/>
    <property type="match status" value="3"/>
</dbReference>
<evidence type="ECO:0000256" key="1">
    <source>
        <dbReference type="ARBA" id="ARBA00005224"/>
    </source>
</evidence>
<reference evidence="16 17" key="1">
    <citation type="submission" date="2018-11" db="EMBL/GenBank/DDBJ databases">
        <title>Genomes From Bacteria Associated with the Canine Oral Cavity: a Test Case for Automated Genome-Based Taxonomic Assignment.</title>
        <authorList>
            <person name="Coil D.A."/>
            <person name="Jospin G."/>
            <person name="Darling A.E."/>
            <person name="Wallis C."/>
            <person name="Davis I.J."/>
            <person name="Harris S."/>
            <person name="Eisen J.A."/>
            <person name="Holcombe L.J."/>
            <person name="O'Flynn C."/>
        </authorList>
    </citation>
    <scope>NUCLEOTIDE SEQUENCE [LARGE SCALE GENOMIC DNA]</scope>
    <source>
        <strain evidence="16 17">OH4460_COT-188</strain>
    </source>
</reference>
<dbReference type="InterPro" id="IPR002133">
    <property type="entry name" value="S-AdoMet_synthetase"/>
</dbReference>
<dbReference type="EC" id="2.5.1.6" evidence="10"/>
<name>A0A3P1UVD1_9FUSO</name>
<keyword evidence="7 10" id="KW-0067">ATP-binding</keyword>
<dbReference type="Pfam" id="PF02772">
    <property type="entry name" value="S-AdoMet_synt_M"/>
    <property type="match status" value="1"/>
</dbReference>
<dbReference type="PANTHER" id="PTHR11964">
    <property type="entry name" value="S-ADENOSYLMETHIONINE SYNTHETASE"/>
    <property type="match status" value="1"/>
</dbReference>
<dbReference type="GO" id="GO:0005737">
    <property type="term" value="C:cytoplasm"/>
    <property type="evidence" value="ECO:0007669"/>
    <property type="project" value="UniProtKB-SubCell"/>
</dbReference>
<evidence type="ECO:0000256" key="7">
    <source>
        <dbReference type="ARBA" id="ARBA00022840"/>
    </source>
</evidence>
<dbReference type="InterPro" id="IPR022630">
    <property type="entry name" value="S-AdoMet_synt_C"/>
</dbReference>
<comment type="subunit">
    <text evidence="10">Homotetramer; dimer of dimers.</text>
</comment>
<evidence type="ECO:0000256" key="4">
    <source>
        <dbReference type="ARBA" id="ARBA00022679"/>
    </source>
</evidence>
<feature type="binding site" description="in other chain" evidence="10">
    <location>
        <begin position="226"/>
        <end position="227"/>
    </location>
    <ligand>
        <name>ATP</name>
        <dbReference type="ChEBI" id="CHEBI:30616"/>
        <note>ligand shared between two neighboring subunits</note>
    </ligand>
</feature>
<evidence type="ECO:0000259" key="13">
    <source>
        <dbReference type="Pfam" id="PF00438"/>
    </source>
</evidence>
<keyword evidence="8 10" id="KW-0460">Magnesium</keyword>
<feature type="binding site" evidence="10">
    <location>
        <position position="258"/>
    </location>
    <ligand>
        <name>ATP</name>
        <dbReference type="ChEBI" id="CHEBI:30616"/>
        <note>ligand shared between two neighboring subunits</note>
    </ligand>
</feature>
<dbReference type="Proteomes" id="UP000281534">
    <property type="component" value="Unassembled WGS sequence"/>
</dbReference>
<dbReference type="PROSITE" id="PS00376">
    <property type="entry name" value="ADOMET_SYNTHASE_1"/>
    <property type="match status" value="1"/>
</dbReference>
<feature type="binding site" evidence="10">
    <location>
        <position position="235"/>
    </location>
    <ligand>
        <name>L-methionine</name>
        <dbReference type="ChEBI" id="CHEBI:57844"/>
        <note>ligand shared between two neighboring subunits</note>
    </ligand>
</feature>
<dbReference type="Pfam" id="PF02773">
    <property type="entry name" value="S-AdoMet_synt_C"/>
    <property type="match status" value="1"/>
</dbReference>
<evidence type="ECO:0000256" key="12">
    <source>
        <dbReference type="RuleBase" id="RU004462"/>
    </source>
</evidence>
<dbReference type="GO" id="GO:0006556">
    <property type="term" value="P:S-adenosylmethionine biosynthetic process"/>
    <property type="evidence" value="ECO:0007669"/>
    <property type="project" value="UniProtKB-UniRule"/>
</dbReference>
<feature type="binding site" evidence="10">
    <location>
        <position position="44"/>
    </location>
    <ligand>
        <name>K(+)</name>
        <dbReference type="ChEBI" id="CHEBI:29103"/>
    </ligand>
</feature>
<evidence type="ECO:0000313" key="16">
    <source>
        <dbReference type="EMBL" id="RRD24363.1"/>
    </source>
</evidence>
<comment type="catalytic activity">
    <reaction evidence="10">
        <text>L-methionine + ATP + H2O = S-adenosyl-L-methionine + phosphate + diphosphate</text>
        <dbReference type="Rhea" id="RHEA:21080"/>
        <dbReference type="ChEBI" id="CHEBI:15377"/>
        <dbReference type="ChEBI" id="CHEBI:30616"/>
        <dbReference type="ChEBI" id="CHEBI:33019"/>
        <dbReference type="ChEBI" id="CHEBI:43474"/>
        <dbReference type="ChEBI" id="CHEBI:57844"/>
        <dbReference type="ChEBI" id="CHEBI:59789"/>
        <dbReference type="EC" id="2.5.1.6"/>
    </reaction>
</comment>
<dbReference type="GO" id="GO:0006730">
    <property type="term" value="P:one-carbon metabolic process"/>
    <property type="evidence" value="ECO:0007669"/>
    <property type="project" value="UniProtKB-KW"/>
</dbReference>
<proteinExistence type="inferred from homology"/>
<keyword evidence="4 10" id="KW-0808">Transferase</keyword>
<dbReference type="GO" id="GO:0000287">
    <property type="term" value="F:magnesium ion binding"/>
    <property type="evidence" value="ECO:0007669"/>
    <property type="project" value="UniProtKB-UniRule"/>
</dbReference>
<feature type="binding site" evidence="10">
    <location>
        <position position="235"/>
    </location>
    <ligand>
        <name>ATP</name>
        <dbReference type="ChEBI" id="CHEBI:30616"/>
        <note>ligand shared between two neighboring subunits</note>
    </ligand>
</feature>
<evidence type="ECO:0000256" key="5">
    <source>
        <dbReference type="ARBA" id="ARBA00022723"/>
    </source>
</evidence>
<comment type="caution">
    <text evidence="16">The sequence shown here is derived from an EMBL/GenBank/DDBJ whole genome shotgun (WGS) entry which is preliminary data.</text>
</comment>
<keyword evidence="10" id="KW-0963">Cytoplasm</keyword>
<comment type="similarity">
    <text evidence="2 10 12">Belongs to the AdoMet synthase family.</text>
</comment>
<feature type="domain" description="S-adenosylmethionine synthetase central" evidence="14">
    <location>
        <begin position="110"/>
        <end position="227"/>
    </location>
</feature>
<evidence type="ECO:0000256" key="8">
    <source>
        <dbReference type="ARBA" id="ARBA00022842"/>
    </source>
</evidence>
<feature type="binding site" description="in other chain" evidence="10">
    <location>
        <position position="57"/>
    </location>
    <ligand>
        <name>L-methionine</name>
        <dbReference type="ChEBI" id="CHEBI:57844"/>
        <note>ligand shared between two neighboring subunits</note>
    </ligand>
</feature>
<dbReference type="PROSITE" id="PS00377">
    <property type="entry name" value="ADOMET_SYNTHASE_2"/>
    <property type="match status" value="1"/>
</dbReference>
<dbReference type="InterPro" id="IPR022631">
    <property type="entry name" value="ADOMET_SYNTHASE_CS"/>
</dbReference>
<feature type="binding site" description="in other chain" evidence="10">
    <location>
        <begin position="158"/>
        <end position="160"/>
    </location>
    <ligand>
        <name>ATP</name>
        <dbReference type="ChEBI" id="CHEBI:30616"/>
        <note>ligand shared between two neighboring subunits</note>
    </ligand>
</feature>
<dbReference type="EMBL" id="RQYY01000012">
    <property type="protein sequence ID" value="RRD24363.1"/>
    <property type="molecule type" value="Genomic_DNA"/>
</dbReference>
<dbReference type="PIRSF" id="PIRSF000497">
    <property type="entry name" value="MAT"/>
    <property type="match status" value="1"/>
</dbReference>
<keyword evidence="6 10" id="KW-0547">Nucleotide-binding</keyword>
<evidence type="ECO:0000256" key="6">
    <source>
        <dbReference type="ARBA" id="ARBA00022741"/>
    </source>
</evidence>